<dbReference type="eggNOG" id="COG1732">
    <property type="taxonomic scope" value="Bacteria"/>
</dbReference>
<evidence type="ECO:0000256" key="2">
    <source>
        <dbReference type="ARBA" id="ARBA00022448"/>
    </source>
</evidence>
<dbReference type="OrthoDB" id="9801163at2"/>
<feature type="transmembrane region" description="Helical" evidence="8">
    <location>
        <begin position="88"/>
        <end position="108"/>
    </location>
</feature>
<keyword evidence="4 8" id="KW-1133">Transmembrane helix</keyword>
<feature type="transmembrane region" description="Helical" evidence="8">
    <location>
        <begin position="56"/>
        <end position="82"/>
    </location>
</feature>
<evidence type="ECO:0000256" key="3">
    <source>
        <dbReference type="ARBA" id="ARBA00022692"/>
    </source>
</evidence>
<comment type="similarity">
    <text evidence="7">In the N-terminal section; belongs to the binding-protein-dependent transport system permease family.</text>
</comment>
<evidence type="ECO:0000313" key="10">
    <source>
        <dbReference type="EMBL" id="ABJ06143.1"/>
    </source>
</evidence>
<organism evidence="10">
    <name type="scientific">Rhodopseudomonas palustris (strain BisA53)</name>
    <dbReference type="NCBI Taxonomy" id="316055"/>
    <lineage>
        <taxon>Bacteria</taxon>
        <taxon>Pseudomonadati</taxon>
        <taxon>Pseudomonadota</taxon>
        <taxon>Alphaproteobacteria</taxon>
        <taxon>Hyphomicrobiales</taxon>
        <taxon>Nitrobacteraceae</taxon>
        <taxon>Rhodopseudomonas</taxon>
    </lineage>
</organism>
<dbReference type="GO" id="GO:0031460">
    <property type="term" value="P:glycine betaine transport"/>
    <property type="evidence" value="ECO:0007669"/>
    <property type="project" value="TreeGrafter"/>
</dbReference>
<evidence type="ECO:0000259" key="9">
    <source>
        <dbReference type="PROSITE" id="PS50928"/>
    </source>
</evidence>
<keyword evidence="5 8" id="KW-0472">Membrane</keyword>
<evidence type="ECO:0000256" key="1">
    <source>
        <dbReference type="ARBA" id="ARBA00004651"/>
    </source>
</evidence>
<dbReference type="InterPro" id="IPR000515">
    <property type="entry name" value="MetI-like"/>
</dbReference>
<dbReference type="Gene3D" id="1.10.3720.10">
    <property type="entry name" value="MetI-like"/>
    <property type="match status" value="1"/>
</dbReference>
<dbReference type="InterPro" id="IPR035906">
    <property type="entry name" value="MetI-like_sf"/>
</dbReference>
<evidence type="ECO:0000256" key="4">
    <source>
        <dbReference type="ARBA" id="ARBA00022989"/>
    </source>
</evidence>
<dbReference type="Gene3D" id="3.40.190.10">
    <property type="entry name" value="Periplasmic binding protein-like II"/>
    <property type="match status" value="1"/>
</dbReference>
<evidence type="ECO:0000256" key="6">
    <source>
        <dbReference type="ARBA" id="ARBA00035642"/>
    </source>
</evidence>
<comment type="subcellular location">
    <subcellularLocation>
        <location evidence="1 8">Cell membrane</location>
        <topology evidence="1 8">Multi-pass membrane protein</topology>
    </subcellularLocation>
</comment>
<comment type="similarity">
    <text evidence="6">In the C-terminal section; belongs to the OsmX family.</text>
</comment>
<keyword evidence="3 8" id="KW-0812">Transmembrane</keyword>
<dbReference type="SUPFAM" id="SSF53850">
    <property type="entry name" value="Periplasmic binding protein-like II"/>
    <property type="match status" value="1"/>
</dbReference>
<proteinExistence type="inferred from homology"/>
<evidence type="ECO:0000256" key="7">
    <source>
        <dbReference type="ARBA" id="ARBA00035652"/>
    </source>
</evidence>
<dbReference type="AlphaFoldDB" id="Q07PJ1"/>
<dbReference type="GO" id="GO:0022857">
    <property type="term" value="F:transmembrane transporter activity"/>
    <property type="evidence" value="ECO:0007669"/>
    <property type="project" value="InterPro"/>
</dbReference>
<dbReference type="InterPro" id="IPR051204">
    <property type="entry name" value="ABC_transp_perm/SBD"/>
</dbReference>
<accession>Q07PJ1</accession>
<name>Q07PJ1_RHOP5</name>
<gene>
    <name evidence="10" type="ordered locus">RPE_2201</name>
</gene>
<dbReference type="eggNOG" id="COG1174">
    <property type="taxonomic scope" value="Bacteria"/>
</dbReference>
<feature type="transmembrane region" description="Helical" evidence="8">
    <location>
        <begin position="194"/>
        <end position="218"/>
    </location>
</feature>
<protein>
    <submittedName>
        <fullName evidence="10">Substrate-binding region of ABC-type glycine betaine transport system</fullName>
    </submittedName>
</protein>
<reference evidence="10" key="1">
    <citation type="submission" date="2006-09" db="EMBL/GenBank/DDBJ databases">
        <title>Complete sequence of Rhodopseudomonas palustris BisA53.</title>
        <authorList>
            <consortium name="US DOE Joint Genome Institute"/>
            <person name="Copeland A."/>
            <person name="Lucas S."/>
            <person name="Lapidus A."/>
            <person name="Barry K."/>
            <person name="Detter J.C."/>
            <person name="Glavina del Rio T."/>
            <person name="Hammon N."/>
            <person name="Israni S."/>
            <person name="Dalin E."/>
            <person name="Tice H."/>
            <person name="Pitluck S."/>
            <person name="Chain P."/>
            <person name="Malfatti S."/>
            <person name="Shin M."/>
            <person name="Vergez L."/>
            <person name="Schmutz J."/>
            <person name="Larimer F."/>
            <person name="Land M."/>
            <person name="Hauser L."/>
            <person name="Pelletier D.A."/>
            <person name="Kyrpides N."/>
            <person name="Kim E."/>
            <person name="Harwood C.S."/>
            <person name="Oda Y."/>
            <person name="Richardson P."/>
        </authorList>
    </citation>
    <scope>NUCLEOTIDE SEQUENCE [LARGE SCALE GENOMIC DNA]</scope>
    <source>
        <strain evidence="10">BisA53</strain>
    </source>
</reference>
<keyword evidence="2 8" id="KW-0813">Transport</keyword>
<dbReference type="PROSITE" id="PS50928">
    <property type="entry name" value="ABC_TM1"/>
    <property type="match status" value="1"/>
</dbReference>
<evidence type="ECO:0000256" key="5">
    <source>
        <dbReference type="ARBA" id="ARBA00023136"/>
    </source>
</evidence>
<dbReference type="PANTHER" id="PTHR30177">
    <property type="entry name" value="GLYCINE BETAINE/L-PROLINE TRANSPORT SYSTEM PERMEASE PROTEIN PROW"/>
    <property type="match status" value="1"/>
</dbReference>
<dbReference type="Pfam" id="PF04069">
    <property type="entry name" value="OpuAC"/>
    <property type="match status" value="1"/>
</dbReference>
<dbReference type="HOGENOM" id="CLU_038355_0_0_5"/>
<dbReference type="STRING" id="316055.RPE_2201"/>
<dbReference type="EMBL" id="CP000463">
    <property type="protein sequence ID" value="ABJ06143.1"/>
    <property type="molecule type" value="Genomic_DNA"/>
</dbReference>
<dbReference type="InterPro" id="IPR007210">
    <property type="entry name" value="ABC_Gly_betaine_transp_sub-bd"/>
</dbReference>
<dbReference type="CDD" id="cd06261">
    <property type="entry name" value="TM_PBP2"/>
    <property type="match status" value="1"/>
</dbReference>
<comment type="similarity">
    <text evidence="8">Belongs to the binding-protein-dependent transport system permease family.</text>
</comment>
<dbReference type="KEGG" id="rpe:RPE_2201"/>
<evidence type="ECO:0000256" key="8">
    <source>
        <dbReference type="RuleBase" id="RU363032"/>
    </source>
</evidence>
<dbReference type="Gene3D" id="3.40.190.120">
    <property type="entry name" value="Osmoprotection protein (prox), domain 2"/>
    <property type="match status" value="1"/>
</dbReference>
<feature type="domain" description="ABC transmembrane type-1" evidence="9">
    <location>
        <begin position="20"/>
        <end position="220"/>
    </location>
</feature>
<dbReference type="GO" id="GO:0043190">
    <property type="term" value="C:ATP-binding cassette (ABC) transporter complex"/>
    <property type="evidence" value="ECO:0007669"/>
    <property type="project" value="InterPro"/>
</dbReference>
<feature type="transmembrane region" description="Helical" evidence="8">
    <location>
        <begin position="26"/>
        <end position="44"/>
    </location>
</feature>
<dbReference type="Pfam" id="PF00528">
    <property type="entry name" value="BPD_transp_1"/>
    <property type="match status" value="1"/>
</dbReference>
<feature type="transmembrane region" description="Helical" evidence="8">
    <location>
        <begin position="230"/>
        <end position="249"/>
    </location>
</feature>
<dbReference type="SUPFAM" id="SSF161098">
    <property type="entry name" value="MetI-like"/>
    <property type="match status" value="1"/>
</dbReference>
<sequence length="516" mass="55362">MTLFTDPRWNEALAHLPDYLGSHLRVSIAALALGLAVSLPLAILSRDKPVWRSALLGFAGIVQTIPGLALLALFYPLLLALAALTTSWFGIGFSAFGFLPAVLALALYSMLPVLRNTITALNGVDPVLTEAARGVGMTQPQSLWMIELPLAAPVIMAGIRTAAVWVIGTATLATPIGQTSLGNYIFAGLQTQNWVLVAFGCVSAAALAITVDQVLALIERGLSRRSRPRIALGLLGVVALVLATLTPIASSARQGYVVGAKTFAEQYLLAALIAQRLEAAGLPAATREGLGSSVIFGALQANEIDVYVDYSGTLWANQLRRTDQPSRENLLAELKAELQKSNVTLLGQLGFENAYALMLSRQRAQALGIRSIADLAAHSASLSIAGDYEFFARPEWAALRQAYGLGFREQRTLQPDFMYAAVTSGEVDVIAGYTSDGRIDQYDLVVLDDPRRVIPPYDAVLLLAPQRQNDTQLRAALAPLLGRIDLAAMREANRRADSGQSPKAVAVWLWDKIAPR</sequence>
<dbReference type="PANTHER" id="PTHR30177:SF4">
    <property type="entry name" value="OSMOPROTECTANT IMPORT PERMEASE PROTEIN OSMW"/>
    <property type="match status" value="1"/>
</dbReference>